<evidence type="ECO:0000256" key="1">
    <source>
        <dbReference type="SAM" id="MobiDB-lite"/>
    </source>
</evidence>
<proteinExistence type="predicted"/>
<evidence type="ECO:0000313" key="3">
    <source>
        <dbReference type="Proteomes" id="UP000243515"/>
    </source>
</evidence>
<protein>
    <submittedName>
        <fullName evidence="2">Uncharacterized protein</fullName>
    </submittedName>
</protein>
<gene>
    <name evidence="2" type="ORF">Egran_06965</name>
</gene>
<evidence type="ECO:0000313" key="2">
    <source>
        <dbReference type="EMBL" id="OXV05267.1"/>
    </source>
</evidence>
<feature type="region of interest" description="Disordered" evidence="1">
    <location>
        <begin position="102"/>
        <end position="137"/>
    </location>
</feature>
<keyword evidence="3" id="KW-1185">Reference proteome</keyword>
<dbReference type="EMBL" id="NPHW01007295">
    <property type="protein sequence ID" value="OXV05267.1"/>
    <property type="molecule type" value="Genomic_DNA"/>
</dbReference>
<sequence>MSQFQQQSELDDVPLVLRDRGWNMNNSLRAPTTFGRAPYLPPQRRLQSLGTERVSFPRSTSINPGGGRMVASHEEHFANVPRIAGPSASMIAELNRIPGRAATVPSSAARDHASTSGAVALASNRRPPSHLPINASPQPSIKREVVTASTGGDSDNFRSFSNLESLNSALLTDRQALFYLGVLAVQTLLLPRFRFSGGIGGAWGVELTLYGHTISKPESFGTQIGAKVQVCREALELLKGRYPNWIVPDEPNDCITPSHWPWEKLLDDYCLQNGVQRPVKYVNHVHGRGYLYEVEIPGIAPLTARTYYSREADALDASAHISLYSLLVQGTGDPRDLAGPSQLRQVDGSMLAQVPRAPSRYPATPSSKPPILQGTNDGYIPSKPRRAGGSMLAQVPRAPSAYFTPRSSNPALHHRLDASKIKKKRKKKQPVAQVQNSNLIPLTTRKLDDIDLPEEPADRKWMIGADELKAQMRGLQVHQDRLKSNVLPVVHIRSALLLGLRILTFFFCRLSPTGEGAGYRNIEICELLSLEEPRLEIHRRESSSGTASYSVAALFPHDPFLARAGRIGEVCGVPEERAAVKRCSAKVVNYLIALVEEEEEIAQQVAEERARITSWSARALSAEIRRGLSQIT</sequence>
<dbReference type="Proteomes" id="UP000243515">
    <property type="component" value="Unassembled WGS sequence"/>
</dbReference>
<accession>A0A232LN72</accession>
<name>A0A232LN72_9EURO</name>
<dbReference type="OrthoDB" id="4469495at2759"/>
<reference evidence="2 3" key="1">
    <citation type="journal article" date="2015" name="Environ. Microbiol.">
        <title>Metagenome sequence of Elaphomyces granulatus from sporocarp tissue reveals Ascomycota ectomycorrhizal fingerprints of genome expansion and a Proteobacteria-rich microbiome.</title>
        <authorList>
            <person name="Quandt C.A."/>
            <person name="Kohler A."/>
            <person name="Hesse C.N."/>
            <person name="Sharpton T.J."/>
            <person name="Martin F."/>
            <person name="Spatafora J.W."/>
        </authorList>
    </citation>
    <scope>NUCLEOTIDE SEQUENCE [LARGE SCALE GENOMIC DNA]</scope>
    <source>
        <strain evidence="2 3">OSC145934</strain>
    </source>
</reference>
<comment type="caution">
    <text evidence="2">The sequence shown here is derived from an EMBL/GenBank/DDBJ whole genome shotgun (WGS) entry which is preliminary data.</text>
</comment>
<feature type="region of interest" description="Disordered" evidence="1">
    <location>
        <begin position="356"/>
        <end position="376"/>
    </location>
</feature>
<organism evidence="2 3">
    <name type="scientific">Elaphomyces granulatus</name>
    <dbReference type="NCBI Taxonomy" id="519963"/>
    <lineage>
        <taxon>Eukaryota</taxon>
        <taxon>Fungi</taxon>
        <taxon>Dikarya</taxon>
        <taxon>Ascomycota</taxon>
        <taxon>Pezizomycotina</taxon>
        <taxon>Eurotiomycetes</taxon>
        <taxon>Eurotiomycetidae</taxon>
        <taxon>Eurotiales</taxon>
        <taxon>Elaphomycetaceae</taxon>
        <taxon>Elaphomyces</taxon>
    </lineage>
</organism>
<dbReference type="AlphaFoldDB" id="A0A232LN72"/>